<protein>
    <submittedName>
        <fullName evidence="3">Universal stress protein</fullName>
    </submittedName>
</protein>
<keyword evidence="4" id="KW-1185">Reference proteome</keyword>
<dbReference type="RefSeq" id="WP_267612421.1">
    <property type="nucleotide sequence ID" value="NZ_JAOVZQ010000001.1"/>
</dbReference>
<evidence type="ECO:0000313" key="3">
    <source>
        <dbReference type="EMBL" id="MCY0094472.1"/>
    </source>
</evidence>
<accession>A0ABT3YFM9</accession>
<dbReference type="PANTHER" id="PTHR46268:SF6">
    <property type="entry name" value="UNIVERSAL STRESS PROTEIN UP12"/>
    <property type="match status" value="1"/>
</dbReference>
<name>A0ABT3YFM9_9HYPH</name>
<dbReference type="EMBL" id="JAOVZQ010000001">
    <property type="protein sequence ID" value="MCY0094472.1"/>
    <property type="molecule type" value="Genomic_DNA"/>
</dbReference>
<evidence type="ECO:0000259" key="2">
    <source>
        <dbReference type="Pfam" id="PF00582"/>
    </source>
</evidence>
<organism evidence="3 4">
    <name type="scientific">Hoeflea ulvae</name>
    <dbReference type="NCBI Taxonomy" id="2983764"/>
    <lineage>
        <taxon>Bacteria</taxon>
        <taxon>Pseudomonadati</taxon>
        <taxon>Pseudomonadota</taxon>
        <taxon>Alphaproteobacteria</taxon>
        <taxon>Hyphomicrobiales</taxon>
        <taxon>Rhizobiaceae</taxon>
        <taxon>Hoeflea</taxon>
    </lineage>
</organism>
<sequence length="137" mass="14787">MFKHIMVPVDLDHADQLDKALAAAADLARLYSASVTVAGVASSAPGKSAHNPAEYQVRLQDFAQAQTEKHGVTFMPLAVTSHDPAVDLDIRLKQAAEETGTDLVVMASHVPSFRDHFFGSNAGYLATHMRISVFVVR</sequence>
<proteinExistence type="inferred from homology"/>
<dbReference type="Proteomes" id="UP001081283">
    <property type="component" value="Unassembled WGS sequence"/>
</dbReference>
<evidence type="ECO:0000256" key="1">
    <source>
        <dbReference type="ARBA" id="ARBA00008791"/>
    </source>
</evidence>
<dbReference type="Pfam" id="PF00582">
    <property type="entry name" value="Usp"/>
    <property type="match status" value="1"/>
</dbReference>
<dbReference type="Gene3D" id="3.40.50.620">
    <property type="entry name" value="HUPs"/>
    <property type="match status" value="1"/>
</dbReference>
<gene>
    <name evidence="3" type="ORF">OEG82_10610</name>
</gene>
<comment type="similarity">
    <text evidence="1">Belongs to the universal stress protein A family.</text>
</comment>
<feature type="domain" description="UspA" evidence="2">
    <location>
        <begin position="1"/>
        <end position="137"/>
    </location>
</feature>
<reference evidence="3" key="1">
    <citation type="submission" date="2022-10" db="EMBL/GenBank/DDBJ databases">
        <title>Hoeflea sp. J2-29, isolated from marine algae.</title>
        <authorList>
            <person name="Kristyanto S."/>
            <person name="Kim J.M."/>
            <person name="Jeon C.O."/>
        </authorList>
    </citation>
    <scope>NUCLEOTIDE SEQUENCE</scope>
    <source>
        <strain evidence="3">J2-29</strain>
    </source>
</reference>
<dbReference type="InterPro" id="IPR006016">
    <property type="entry name" value="UspA"/>
</dbReference>
<dbReference type="SUPFAM" id="SSF52402">
    <property type="entry name" value="Adenine nucleotide alpha hydrolases-like"/>
    <property type="match status" value="1"/>
</dbReference>
<evidence type="ECO:0000313" key="4">
    <source>
        <dbReference type="Proteomes" id="UP001081283"/>
    </source>
</evidence>
<dbReference type="InterPro" id="IPR014729">
    <property type="entry name" value="Rossmann-like_a/b/a_fold"/>
</dbReference>
<dbReference type="PANTHER" id="PTHR46268">
    <property type="entry name" value="STRESS RESPONSE PROTEIN NHAX"/>
    <property type="match status" value="1"/>
</dbReference>
<comment type="caution">
    <text evidence="3">The sequence shown here is derived from an EMBL/GenBank/DDBJ whole genome shotgun (WGS) entry which is preliminary data.</text>
</comment>